<gene>
    <name evidence="1" type="ORF">GCM10007047_12620</name>
</gene>
<sequence>MKVATVHYHLRPGGVTRVVENAFASLEGKGVNFVALSGEAYTGDTRLPTVVVPGLGYTHSNEKADPGALWFSIRKAARDALGGDPDVWHVHNHCLGKNAAMPQVVERLAAETPVLLQIHDFAEDGRPANYAAMSTLIPNLDSMYPQASQVHYGLLNSRDLNFLSQSNFSSQSLHLLPNPVAVPALAEERAALQGFGSRRLILYPTRAIRRKNLGEMLLWSALADNDTVFATTLTPANPTALPIYERWMEFAQELELPMRFALGEQVSLSFSELMSASDAIVTTSVAEGFGLAFLEPYLFGKPLVGRDLPDITRDFTNTGVRLDSLYDELMVPLSWVGKDLVRETLATALEDYYTAYNRTLPEHAVDIALASMTAGDYVEFGRLSEVLQEKVIRCLTTNPASREEIRPAQLCTDSASESVTLNRQLIADNFSLKSYGENLAAVYGKVAASPVEPLGHGSHSVVLDQFLDPKRFNLLRT</sequence>
<dbReference type="RefSeq" id="WP_189513076.1">
    <property type="nucleotide sequence ID" value="NZ_BMXG01000006.1"/>
</dbReference>
<dbReference type="Gene3D" id="3.40.50.2000">
    <property type="entry name" value="Glycogen Phosphorylase B"/>
    <property type="match status" value="2"/>
</dbReference>
<dbReference type="AlphaFoldDB" id="A0A8J3DB79"/>
<reference evidence="1" key="1">
    <citation type="journal article" date="2014" name="Int. J. Syst. Evol. Microbiol.">
        <title>Complete genome sequence of Corynebacterium casei LMG S-19264T (=DSM 44701T), isolated from a smear-ripened cheese.</title>
        <authorList>
            <consortium name="US DOE Joint Genome Institute (JGI-PGF)"/>
            <person name="Walter F."/>
            <person name="Albersmeier A."/>
            <person name="Kalinowski J."/>
            <person name="Ruckert C."/>
        </authorList>
    </citation>
    <scope>NUCLEOTIDE SEQUENCE</scope>
    <source>
        <strain evidence="1">KCTC 12870</strain>
    </source>
</reference>
<dbReference type="SUPFAM" id="SSF53756">
    <property type="entry name" value="UDP-Glycosyltransferase/glycogen phosphorylase"/>
    <property type="match status" value="1"/>
</dbReference>
<dbReference type="CDD" id="cd03801">
    <property type="entry name" value="GT4_PimA-like"/>
    <property type="match status" value="1"/>
</dbReference>
<keyword evidence="2" id="KW-1185">Reference proteome</keyword>
<evidence type="ECO:0000313" key="1">
    <source>
        <dbReference type="EMBL" id="GHB98116.1"/>
    </source>
</evidence>
<comment type="caution">
    <text evidence="1">The sequence shown here is derived from an EMBL/GenBank/DDBJ whole genome shotgun (WGS) entry which is preliminary data.</text>
</comment>
<accession>A0A8J3DB79</accession>
<organism evidence="1 2">
    <name type="scientific">Cerasicoccus arenae</name>
    <dbReference type="NCBI Taxonomy" id="424488"/>
    <lineage>
        <taxon>Bacteria</taxon>
        <taxon>Pseudomonadati</taxon>
        <taxon>Verrucomicrobiota</taxon>
        <taxon>Opitutia</taxon>
        <taxon>Puniceicoccales</taxon>
        <taxon>Cerasicoccaceae</taxon>
        <taxon>Cerasicoccus</taxon>
    </lineage>
</organism>
<reference evidence="1" key="2">
    <citation type="submission" date="2020-09" db="EMBL/GenBank/DDBJ databases">
        <authorList>
            <person name="Sun Q."/>
            <person name="Kim S."/>
        </authorList>
    </citation>
    <scope>NUCLEOTIDE SEQUENCE</scope>
    <source>
        <strain evidence="1">KCTC 12870</strain>
    </source>
</reference>
<evidence type="ECO:0000313" key="2">
    <source>
        <dbReference type="Proteomes" id="UP000642829"/>
    </source>
</evidence>
<dbReference type="Proteomes" id="UP000642829">
    <property type="component" value="Unassembled WGS sequence"/>
</dbReference>
<name>A0A8J3DB79_9BACT</name>
<proteinExistence type="predicted"/>
<dbReference type="EMBL" id="BMXG01000006">
    <property type="protein sequence ID" value="GHB98116.1"/>
    <property type="molecule type" value="Genomic_DNA"/>
</dbReference>
<protein>
    <recommendedName>
        <fullName evidence="3">Glycosyltransferase</fullName>
    </recommendedName>
</protein>
<evidence type="ECO:0008006" key="3">
    <source>
        <dbReference type="Google" id="ProtNLM"/>
    </source>
</evidence>